<keyword evidence="1" id="KW-0540">Nuclease</keyword>
<dbReference type="PANTHER" id="PTHR11070:SF2">
    <property type="entry name" value="ATP-DEPENDENT DNA HELICASE SRS2"/>
    <property type="match status" value="1"/>
</dbReference>
<feature type="binding site" evidence="15">
    <location>
        <begin position="28"/>
        <end position="35"/>
    </location>
    <ligand>
        <name>ATP</name>
        <dbReference type="ChEBI" id="CHEBI:30616"/>
    </ligand>
</feature>
<keyword evidence="3" id="KW-0227">DNA damage</keyword>
<evidence type="ECO:0000256" key="3">
    <source>
        <dbReference type="ARBA" id="ARBA00022763"/>
    </source>
</evidence>
<evidence type="ECO:0000256" key="14">
    <source>
        <dbReference type="ARBA" id="ARBA00048988"/>
    </source>
</evidence>
<dbReference type="GO" id="GO:0000725">
    <property type="term" value="P:recombinational repair"/>
    <property type="evidence" value="ECO:0007669"/>
    <property type="project" value="TreeGrafter"/>
</dbReference>
<dbReference type="Proteomes" id="UP000249082">
    <property type="component" value="Unassembled WGS sequence"/>
</dbReference>
<keyword evidence="7 15" id="KW-0067">ATP-binding</keyword>
<proteinExistence type="predicted"/>
<organism evidence="19 20">
    <name type="scientific">Novosphingobium pentaromativorans</name>
    <dbReference type="NCBI Taxonomy" id="205844"/>
    <lineage>
        <taxon>Bacteria</taxon>
        <taxon>Pseudomonadati</taxon>
        <taxon>Pseudomonadota</taxon>
        <taxon>Alphaproteobacteria</taxon>
        <taxon>Sphingomonadales</taxon>
        <taxon>Sphingomonadaceae</taxon>
        <taxon>Novosphingobium</taxon>
    </lineage>
</organism>
<reference evidence="19 20" key="1">
    <citation type="submission" date="2017-08" db="EMBL/GenBank/DDBJ databases">
        <title>Infants hospitalized years apart are colonized by the same room-sourced microbial strains.</title>
        <authorList>
            <person name="Brooks B."/>
            <person name="Olm M.R."/>
            <person name="Firek B.A."/>
            <person name="Baker R."/>
            <person name="Thomas B.C."/>
            <person name="Morowitz M.J."/>
            <person name="Banfield J.F."/>
        </authorList>
    </citation>
    <scope>NUCLEOTIDE SEQUENCE [LARGE SCALE GENOMIC DNA]</scope>
    <source>
        <strain evidence="19">S2_005_002_R2_33</strain>
    </source>
</reference>
<dbReference type="Pfam" id="PF00580">
    <property type="entry name" value="UvrD-helicase"/>
    <property type="match status" value="1"/>
</dbReference>
<feature type="region of interest" description="Disordered" evidence="16">
    <location>
        <begin position="555"/>
        <end position="579"/>
    </location>
</feature>
<feature type="region of interest" description="Disordered" evidence="16">
    <location>
        <begin position="965"/>
        <end position="1002"/>
    </location>
</feature>
<dbReference type="InterPro" id="IPR014017">
    <property type="entry name" value="DNA_helicase_UvrD-like_C"/>
</dbReference>
<accession>A0A2W5NU29</accession>
<evidence type="ECO:0000313" key="20">
    <source>
        <dbReference type="Proteomes" id="UP000249082"/>
    </source>
</evidence>
<dbReference type="Pfam" id="PF13361">
    <property type="entry name" value="UvrD_C"/>
    <property type="match status" value="1"/>
</dbReference>
<dbReference type="Gene3D" id="3.90.320.10">
    <property type="match status" value="1"/>
</dbReference>
<dbReference type="InterPro" id="IPR011335">
    <property type="entry name" value="Restrct_endonuc-II-like"/>
</dbReference>
<dbReference type="GO" id="GO:0043138">
    <property type="term" value="F:3'-5' DNA helicase activity"/>
    <property type="evidence" value="ECO:0007669"/>
    <property type="project" value="UniProtKB-EC"/>
</dbReference>
<comment type="caution">
    <text evidence="19">The sequence shown here is derived from an EMBL/GenBank/DDBJ whole genome shotgun (WGS) entry which is preliminary data.</text>
</comment>
<evidence type="ECO:0000256" key="1">
    <source>
        <dbReference type="ARBA" id="ARBA00022722"/>
    </source>
</evidence>
<evidence type="ECO:0000256" key="5">
    <source>
        <dbReference type="ARBA" id="ARBA00022806"/>
    </source>
</evidence>
<dbReference type="PANTHER" id="PTHR11070">
    <property type="entry name" value="UVRD / RECB / PCRA DNA HELICASE FAMILY MEMBER"/>
    <property type="match status" value="1"/>
</dbReference>
<evidence type="ECO:0000256" key="6">
    <source>
        <dbReference type="ARBA" id="ARBA00022839"/>
    </source>
</evidence>
<evidence type="ECO:0000256" key="2">
    <source>
        <dbReference type="ARBA" id="ARBA00022741"/>
    </source>
</evidence>
<dbReference type="GO" id="GO:0033202">
    <property type="term" value="C:DNA helicase complex"/>
    <property type="evidence" value="ECO:0007669"/>
    <property type="project" value="TreeGrafter"/>
</dbReference>
<keyword evidence="10" id="KW-0413">Isomerase</keyword>
<evidence type="ECO:0000256" key="16">
    <source>
        <dbReference type="SAM" id="MobiDB-lite"/>
    </source>
</evidence>
<evidence type="ECO:0000256" key="7">
    <source>
        <dbReference type="ARBA" id="ARBA00022840"/>
    </source>
</evidence>
<dbReference type="InterPro" id="IPR014151">
    <property type="entry name" value="DNA_helicase_AddA"/>
</dbReference>
<protein>
    <recommendedName>
        <fullName evidence="12">DNA 3'-5' helicase</fullName>
        <ecNumber evidence="12">5.6.2.4</ecNumber>
    </recommendedName>
    <alternativeName>
        <fullName evidence="13">DNA 3'-5' helicase II</fullName>
    </alternativeName>
</protein>
<name>A0A2W5NU29_9SPHN</name>
<evidence type="ECO:0000256" key="15">
    <source>
        <dbReference type="PROSITE-ProRule" id="PRU00560"/>
    </source>
</evidence>
<sequence length="1171" mass="128359">MSGAAAVHPLHGNQMLAVNPRDTVWLSASAGTGKTQVLSSRVLRLLLQEGVDPSQVLCLTFTKAGATEMAARINGTLAEWVRLEDTLLFQRLDAIGAPTDPETRARARTLFAAVLDSPGGGLRIDTIHAFSQWLLATFPLEAQLVPGTRPMEDRERALLARQVLADLLVAAETDALDGPQLLGAIAQLSLRHGPDSVVDFLLRCAGAREAWFGPGSWQAGDIRSHVLRLLGLPDEAGDDLLADMCGDEAFDVRSLRKCCEVLAEWNTATAHKATDVLVPWLTWSAAKRAEGIDDLHAALFTKDDSVRSLTHLSKRDPDYEGYALRVGESLAKIRETKALLGLAERLVPALRLGRAFALAWDDAKQREGLIDFDDQIRRAADLLRGQASADWIRYKLDRRFDHILVDEAQDTNAAQWDIVFAMAEEFWAGEGQREGHPQSLLRTLFVVGDYKQAIFRFQGTSPENFRRAADRVRGRMRDAADNADMLRSEIAARPLLELGLDRSFRTAQPVLDFVDEAIAGIGHARFGLDRPAERHVGQERPGYVALWKPVSEQIGEDDDEPLEDGDDNDGQQPNWLSRPDRQMAERIAQQVREWLDPSGPGFTLNKGGQRRAGAGDVMVLVRQRKELAGLIVARLHAAGVPVAGVDRLRLGAPLAVKDLIAALRFAVQPLDDLNLAALLVSPLVGWSQEQLLRFGYRDRHRRLWEHLRTQSGPEIGAALEQLGDLLGRADFTPPQDMLHWLLVGPWQGRRKLVARLGSEANDPIDELVNAAQAYVATDTPSLAGFLAWFDAGDGELKREADAASGLVRVMTVHGSKGLQAPIVILADATGNPEAARDRGFDLADPREERRKVPLPPLSKDEKVGRIAAQIAANREGDEQEHWRLLYVAMTRAEEALFVGGALGRRDKDGPAEKSWYASLRALFPAEAEVEDAIWGTRCENGPVPAPLPAEVRSVELPLREPLPRWLERAPPAEPRPPRPLAPSALGEDDAPDPPFPPGAGRDALRRGTLVHKLLERLPQVVADEREEAGWQWLARNAGDLSEPSRQAMLESAMAVLAHPEWAELFGPAGLAEVPVAAVVGGQVVAGTIDRLVVEPERVRLVDYKTARRPPERLEQVPRGVLRQMAAYAAALEVAFPGRTVEVALLYTAVPRLIAVPADVLAAHKPDFSPAQ</sequence>
<evidence type="ECO:0000256" key="12">
    <source>
        <dbReference type="ARBA" id="ARBA00034808"/>
    </source>
</evidence>
<dbReference type="PROSITE" id="PS51198">
    <property type="entry name" value="UVRD_HELICASE_ATP_BIND"/>
    <property type="match status" value="1"/>
</dbReference>
<dbReference type="PROSITE" id="PS51217">
    <property type="entry name" value="UVRD_HELICASE_CTER"/>
    <property type="match status" value="1"/>
</dbReference>
<keyword evidence="6" id="KW-0269">Exonuclease</keyword>
<evidence type="ECO:0000256" key="9">
    <source>
        <dbReference type="ARBA" id="ARBA00023204"/>
    </source>
</evidence>
<dbReference type="Gene3D" id="1.10.486.10">
    <property type="entry name" value="PCRA, domain 4"/>
    <property type="match status" value="1"/>
</dbReference>
<evidence type="ECO:0000313" key="19">
    <source>
        <dbReference type="EMBL" id="PZQ55549.1"/>
    </source>
</evidence>
<keyword evidence="9" id="KW-0234">DNA repair</keyword>
<feature type="compositionally biased region" description="Acidic residues" evidence="16">
    <location>
        <begin position="555"/>
        <end position="569"/>
    </location>
</feature>
<keyword evidence="4 15" id="KW-0378">Hydrolase</keyword>
<dbReference type="InterPro" id="IPR014016">
    <property type="entry name" value="UvrD-like_ATP-bd"/>
</dbReference>
<evidence type="ECO:0000256" key="11">
    <source>
        <dbReference type="ARBA" id="ARBA00034617"/>
    </source>
</evidence>
<evidence type="ECO:0000256" key="13">
    <source>
        <dbReference type="ARBA" id="ARBA00034923"/>
    </source>
</evidence>
<dbReference type="AlphaFoldDB" id="A0A2W5NU29"/>
<dbReference type="EC" id="5.6.2.4" evidence="12"/>
<dbReference type="NCBIfam" id="TIGR02784">
    <property type="entry name" value="addA_alphas"/>
    <property type="match status" value="1"/>
</dbReference>
<comment type="catalytic activity">
    <reaction evidence="11">
        <text>Couples ATP hydrolysis with the unwinding of duplex DNA by translocating in the 3'-5' direction.</text>
        <dbReference type="EC" id="5.6.2.4"/>
    </reaction>
</comment>
<dbReference type="Pfam" id="PF12705">
    <property type="entry name" value="PDDEXK_1"/>
    <property type="match status" value="1"/>
</dbReference>
<dbReference type="InterPro" id="IPR011604">
    <property type="entry name" value="PDDEXK-like_dom_sf"/>
</dbReference>
<keyword evidence="5 15" id="KW-0347">Helicase</keyword>
<feature type="domain" description="UvrD-like helicase ATP-binding" evidence="17">
    <location>
        <begin position="7"/>
        <end position="507"/>
    </location>
</feature>
<feature type="compositionally biased region" description="Pro residues" evidence="16">
    <location>
        <begin position="971"/>
        <end position="980"/>
    </location>
</feature>
<dbReference type="Gene3D" id="3.40.50.300">
    <property type="entry name" value="P-loop containing nucleotide triphosphate hydrolases"/>
    <property type="match status" value="4"/>
</dbReference>
<evidence type="ECO:0000259" key="18">
    <source>
        <dbReference type="PROSITE" id="PS51217"/>
    </source>
</evidence>
<feature type="domain" description="UvrD-like helicase C-terminal" evidence="18">
    <location>
        <begin position="541"/>
        <end position="817"/>
    </location>
</feature>
<dbReference type="GO" id="GO:0003677">
    <property type="term" value="F:DNA binding"/>
    <property type="evidence" value="ECO:0007669"/>
    <property type="project" value="UniProtKB-KW"/>
</dbReference>
<dbReference type="SUPFAM" id="SSF52540">
    <property type="entry name" value="P-loop containing nucleoside triphosphate hydrolases"/>
    <property type="match status" value="1"/>
</dbReference>
<evidence type="ECO:0000259" key="17">
    <source>
        <dbReference type="PROSITE" id="PS51198"/>
    </source>
</evidence>
<keyword evidence="2 15" id="KW-0547">Nucleotide-binding</keyword>
<gene>
    <name evidence="19" type="primary">addA</name>
    <name evidence="19" type="ORF">DI555_09605</name>
</gene>
<evidence type="ECO:0000256" key="10">
    <source>
        <dbReference type="ARBA" id="ARBA00023235"/>
    </source>
</evidence>
<evidence type="ECO:0000256" key="8">
    <source>
        <dbReference type="ARBA" id="ARBA00023125"/>
    </source>
</evidence>
<keyword evidence="8" id="KW-0238">DNA-binding</keyword>
<comment type="catalytic activity">
    <reaction evidence="14">
        <text>ATP + H2O = ADP + phosphate + H(+)</text>
        <dbReference type="Rhea" id="RHEA:13065"/>
        <dbReference type="ChEBI" id="CHEBI:15377"/>
        <dbReference type="ChEBI" id="CHEBI:15378"/>
        <dbReference type="ChEBI" id="CHEBI:30616"/>
        <dbReference type="ChEBI" id="CHEBI:43474"/>
        <dbReference type="ChEBI" id="CHEBI:456216"/>
        <dbReference type="EC" id="5.6.2.4"/>
    </reaction>
</comment>
<dbReference type="SUPFAM" id="SSF52980">
    <property type="entry name" value="Restriction endonuclease-like"/>
    <property type="match status" value="1"/>
</dbReference>
<dbReference type="InterPro" id="IPR038726">
    <property type="entry name" value="PDDEXK_AddAB-type"/>
</dbReference>
<dbReference type="GO" id="GO:0005524">
    <property type="term" value="F:ATP binding"/>
    <property type="evidence" value="ECO:0007669"/>
    <property type="project" value="UniProtKB-UniRule"/>
</dbReference>
<dbReference type="EMBL" id="QFPX01000006">
    <property type="protein sequence ID" value="PZQ55549.1"/>
    <property type="molecule type" value="Genomic_DNA"/>
</dbReference>
<dbReference type="InterPro" id="IPR000212">
    <property type="entry name" value="DNA_helicase_UvrD/REP"/>
</dbReference>
<evidence type="ECO:0000256" key="4">
    <source>
        <dbReference type="ARBA" id="ARBA00022801"/>
    </source>
</evidence>
<dbReference type="GO" id="GO:0004527">
    <property type="term" value="F:exonuclease activity"/>
    <property type="evidence" value="ECO:0007669"/>
    <property type="project" value="UniProtKB-KW"/>
</dbReference>
<dbReference type="GO" id="GO:0005829">
    <property type="term" value="C:cytosol"/>
    <property type="evidence" value="ECO:0007669"/>
    <property type="project" value="TreeGrafter"/>
</dbReference>
<dbReference type="InterPro" id="IPR027417">
    <property type="entry name" value="P-loop_NTPase"/>
</dbReference>